<keyword evidence="11 14" id="KW-1133">Transmembrane helix</keyword>
<comment type="catalytic activity">
    <reaction evidence="13">
        <text>Ca(2+)(in) + ATP + H2O = Ca(2+)(out) + ADP + phosphate + H(+)</text>
        <dbReference type="Rhea" id="RHEA:18105"/>
        <dbReference type="ChEBI" id="CHEBI:15377"/>
        <dbReference type="ChEBI" id="CHEBI:15378"/>
        <dbReference type="ChEBI" id="CHEBI:29108"/>
        <dbReference type="ChEBI" id="CHEBI:30616"/>
        <dbReference type="ChEBI" id="CHEBI:43474"/>
        <dbReference type="ChEBI" id="CHEBI:456216"/>
        <dbReference type="EC" id="7.2.2.10"/>
    </reaction>
</comment>
<organism evidence="16 17">
    <name type="scientific">Dendrosporobacter quercicolus</name>
    <dbReference type="NCBI Taxonomy" id="146817"/>
    <lineage>
        <taxon>Bacteria</taxon>
        <taxon>Bacillati</taxon>
        <taxon>Bacillota</taxon>
        <taxon>Negativicutes</taxon>
        <taxon>Selenomonadales</taxon>
        <taxon>Sporomusaceae</taxon>
        <taxon>Dendrosporobacter</taxon>
    </lineage>
</organism>
<evidence type="ECO:0000256" key="3">
    <source>
        <dbReference type="ARBA" id="ARBA00012790"/>
    </source>
</evidence>
<evidence type="ECO:0000256" key="6">
    <source>
        <dbReference type="ARBA" id="ARBA00022692"/>
    </source>
</evidence>
<dbReference type="InterPro" id="IPR050510">
    <property type="entry name" value="Cation_transp_ATPase_P-type"/>
</dbReference>
<dbReference type="EC" id="7.2.2.10" evidence="3"/>
<evidence type="ECO:0000256" key="11">
    <source>
        <dbReference type="ARBA" id="ARBA00022989"/>
    </source>
</evidence>
<evidence type="ECO:0000256" key="12">
    <source>
        <dbReference type="ARBA" id="ARBA00023136"/>
    </source>
</evidence>
<dbReference type="Pfam" id="PF13246">
    <property type="entry name" value="Cation_ATPase"/>
    <property type="match status" value="1"/>
</dbReference>
<feature type="transmembrane region" description="Helical" evidence="14">
    <location>
        <begin position="1398"/>
        <end position="1420"/>
    </location>
</feature>
<dbReference type="Pfam" id="PF00122">
    <property type="entry name" value="E1-E2_ATPase"/>
    <property type="match status" value="1"/>
</dbReference>
<accession>A0A1G9Q1J4</accession>
<keyword evidence="5" id="KW-0109">Calcium transport</keyword>
<evidence type="ECO:0000256" key="14">
    <source>
        <dbReference type="SAM" id="Phobius"/>
    </source>
</evidence>
<dbReference type="STRING" id="146817.SAMN04488502_10212"/>
<dbReference type="GO" id="GO:0046872">
    <property type="term" value="F:metal ion binding"/>
    <property type="evidence" value="ECO:0007669"/>
    <property type="project" value="UniProtKB-KW"/>
</dbReference>
<feature type="transmembrane region" description="Helical" evidence="14">
    <location>
        <begin position="283"/>
        <end position="308"/>
    </location>
</feature>
<feature type="transmembrane region" description="Helical" evidence="14">
    <location>
        <begin position="1490"/>
        <end position="1507"/>
    </location>
</feature>
<dbReference type="EMBL" id="FNHB01000002">
    <property type="protein sequence ID" value="SDM04890.1"/>
    <property type="molecule type" value="Genomic_DNA"/>
</dbReference>
<evidence type="ECO:0000256" key="4">
    <source>
        <dbReference type="ARBA" id="ARBA00022475"/>
    </source>
</evidence>
<dbReference type="GO" id="GO:0005886">
    <property type="term" value="C:plasma membrane"/>
    <property type="evidence" value="ECO:0007669"/>
    <property type="project" value="UniProtKB-SubCell"/>
</dbReference>
<evidence type="ECO:0000313" key="17">
    <source>
        <dbReference type="Proteomes" id="UP000214880"/>
    </source>
</evidence>
<dbReference type="SUPFAM" id="SSF56784">
    <property type="entry name" value="HAD-like"/>
    <property type="match status" value="2"/>
</dbReference>
<feature type="transmembrane region" description="Helical" evidence="14">
    <location>
        <begin position="1463"/>
        <end position="1483"/>
    </location>
</feature>
<name>A0A1G9Q1J4_9FIRM</name>
<protein>
    <recommendedName>
        <fullName evidence="3">P-type Ca(2+) transporter</fullName>
        <ecNumber evidence="3">7.2.2.10</ecNumber>
    </recommendedName>
</protein>
<evidence type="ECO:0000256" key="10">
    <source>
        <dbReference type="ARBA" id="ARBA00022967"/>
    </source>
</evidence>
<evidence type="ECO:0000256" key="5">
    <source>
        <dbReference type="ARBA" id="ARBA00022568"/>
    </source>
</evidence>
<evidence type="ECO:0000256" key="13">
    <source>
        <dbReference type="ARBA" id="ARBA00048694"/>
    </source>
</evidence>
<proteinExistence type="inferred from homology"/>
<evidence type="ECO:0000256" key="2">
    <source>
        <dbReference type="ARBA" id="ARBA00005675"/>
    </source>
</evidence>
<keyword evidence="10" id="KW-1278">Translocase</keyword>
<evidence type="ECO:0000313" key="16">
    <source>
        <dbReference type="EMBL" id="SDM04890.1"/>
    </source>
</evidence>
<feature type="transmembrane region" description="Helical" evidence="14">
    <location>
        <begin position="616"/>
        <end position="634"/>
    </location>
</feature>
<feature type="domain" description="Cation-transporting P-type ATPase N-terminal" evidence="15">
    <location>
        <begin position="689"/>
        <end position="763"/>
    </location>
</feature>
<dbReference type="Gene3D" id="3.40.50.1000">
    <property type="entry name" value="HAD superfamily/HAD-like"/>
    <property type="match status" value="2"/>
</dbReference>
<keyword evidence="12 14" id="KW-0472">Membrane</keyword>
<keyword evidence="17" id="KW-1185">Reference proteome</keyword>
<dbReference type="SFLD" id="SFLDF00027">
    <property type="entry name" value="p-type_atpase"/>
    <property type="match status" value="1"/>
</dbReference>
<dbReference type="InterPro" id="IPR023298">
    <property type="entry name" value="ATPase_P-typ_TM_dom_sf"/>
</dbReference>
<dbReference type="Pfam" id="PF00702">
    <property type="entry name" value="Hydrolase"/>
    <property type="match status" value="1"/>
</dbReference>
<dbReference type="SFLD" id="SFLDS00003">
    <property type="entry name" value="Haloacid_Dehalogenase"/>
    <property type="match status" value="1"/>
</dbReference>
<comment type="similarity">
    <text evidence="2">Belongs to the cation transport ATPase (P-type) (TC 3.A.3) family. Type IIA subfamily.</text>
</comment>
<dbReference type="PANTHER" id="PTHR43294">
    <property type="entry name" value="SODIUM/POTASSIUM-TRANSPORTING ATPASE SUBUNIT ALPHA"/>
    <property type="match status" value="1"/>
</dbReference>
<dbReference type="Gene3D" id="1.20.1110.10">
    <property type="entry name" value="Calcium-transporting ATPase, transmembrane domain"/>
    <property type="match status" value="1"/>
</dbReference>
<dbReference type="SUPFAM" id="SSF81665">
    <property type="entry name" value="Calcium ATPase, transmembrane domain M"/>
    <property type="match status" value="1"/>
</dbReference>
<keyword evidence="7" id="KW-0479">Metal-binding</keyword>
<dbReference type="FunFam" id="3.40.50.1000:FF:000028">
    <property type="entry name" value="Calcium-transporting P-type ATPase, putative"/>
    <property type="match status" value="1"/>
</dbReference>
<dbReference type="SUPFAM" id="SSF81653">
    <property type="entry name" value="Calcium ATPase, transduction domain A"/>
    <property type="match status" value="1"/>
</dbReference>
<dbReference type="GO" id="GO:0016887">
    <property type="term" value="F:ATP hydrolysis activity"/>
    <property type="evidence" value="ECO:0007669"/>
    <property type="project" value="InterPro"/>
</dbReference>
<feature type="transmembrane region" description="Helical" evidence="14">
    <location>
        <begin position="961"/>
        <end position="983"/>
    </location>
</feature>
<evidence type="ECO:0000256" key="8">
    <source>
        <dbReference type="ARBA" id="ARBA00022741"/>
    </source>
</evidence>
<evidence type="ECO:0000256" key="9">
    <source>
        <dbReference type="ARBA" id="ARBA00022840"/>
    </source>
</evidence>
<dbReference type="GO" id="GO:0005524">
    <property type="term" value="F:ATP binding"/>
    <property type="evidence" value="ECO:0007669"/>
    <property type="project" value="UniProtKB-KW"/>
</dbReference>
<dbReference type="InterPro" id="IPR001757">
    <property type="entry name" value="P_typ_ATPase"/>
</dbReference>
<evidence type="ECO:0000256" key="7">
    <source>
        <dbReference type="ARBA" id="ARBA00022723"/>
    </source>
</evidence>
<dbReference type="NCBIfam" id="TIGR01494">
    <property type="entry name" value="ATPase_P-type"/>
    <property type="match status" value="3"/>
</dbReference>
<dbReference type="PANTHER" id="PTHR43294:SF21">
    <property type="entry name" value="CATION TRANSPORTING ATPASE"/>
    <property type="match status" value="1"/>
</dbReference>
<dbReference type="Pfam" id="PF00690">
    <property type="entry name" value="Cation_ATPase_N"/>
    <property type="match status" value="1"/>
</dbReference>
<keyword evidence="9" id="KW-0067">ATP-binding</keyword>
<dbReference type="InterPro" id="IPR004014">
    <property type="entry name" value="ATPase_P-typ_cation-transptr_N"/>
</dbReference>
<keyword evidence="4" id="KW-1003">Cell membrane</keyword>
<dbReference type="PROSITE" id="PS00154">
    <property type="entry name" value="ATPASE_E1_E2"/>
    <property type="match status" value="1"/>
</dbReference>
<dbReference type="InterPro" id="IPR044492">
    <property type="entry name" value="P_typ_ATPase_HD_dom"/>
</dbReference>
<dbReference type="InterPro" id="IPR036412">
    <property type="entry name" value="HAD-like_sf"/>
</dbReference>
<feature type="transmembrane region" description="Helical" evidence="14">
    <location>
        <begin position="1527"/>
        <end position="1544"/>
    </location>
</feature>
<evidence type="ECO:0000256" key="1">
    <source>
        <dbReference type="ARBA" id="ARBA00004651"/>
    </source>
</evidence>
<dbReference type="InterPro" id="IPR023214">
    <property type="entry name" value="HAD_sf"/>
</dbReference>
<keyword evidence="5" id="KW-0813">Transport</keyword>
<dbReference type="InterPro" id="IPR006068">
    <property type="entry name" value="ATPase_P-typ_cation-transptr_C"/>
</dbReference>
<comment type="subcellular location">
    <subcellularLocation>
        <location evidence="1">Cell membrane</location>
        <topology evidence="1">Multi-pass membrane protein</topology>
    </subcellularLocation>
</comment>
<dbReference type="GO" id="GO:0005388">
    <property type="term" value="F:P-type calcium transporter activity"/>
    <property type="evidence" value="ECO:0007669"/>
    <property type="project" value="UniProtKB-EC"/>
</dbReference>
<sequence>MSQATLRIIPGRLRITVAGMKRNKEFAVYLTNKLQRTAGITNVSANPLSGRALIFYTCGVISVAEIQQQIQGLRQVFIQAEAEKKRLAGTAGQTACTGLQTWPYPPAEPGFRLQLIHTAATGAILGGLVLKRLIAGRSSRANSEQIFNVAAVTTIIAGYPLLRRGIDTLIRDKRLSNDLLLSAASLVLLTMRESVTGLSVLWLVQLSNLFLYLMRMRSRQAITDLVDCKAGNDCLQAGNAPNASERAPCQPSPSGKAYFSRLAPWTLGIAAAVFLFTRDYRRSLAVLLAGCPTAIALSGSTAYGMAAAQAARQGVMLKEPGSLEAVGQIDTIVFENDKLFTTQQPEIADIVSLSDEFEPKQILALAAAVEQTVDHPLARMVWREAGRQGMAPAAADKREVLAQGVKGLVGESEVMVGNGQLMDSQGTAIDKAKARALRLNHLGCQVIYVAVNRRIAGLIGVREEVRPESRQAVEGIRAAGITDIRVLTDKRPDNANPGIRELGITASASGRRPDDARRIVTQLQQSGQRVGLVAAGRGSLPAMASADLGFALGSAGAAEVVQAADLVICGDDLRKVPAVVELSRKTSQVLRQNLIFSTGGSIAGIALAAAKLLSPWSAALLLNVSMLGVVLNSARLLKSGPAKRPEIGLNLQQFAQLTPAVKAVAVQNNVVMLPQFRPAGAGLAEQGGNWHCLPAAAVCARLDSSLPFGLSEQEARRRLTRHGLNCLAEAPRASFWRLFGDQFKDFMVRVLLGVTGLSFVLGEVQDALLTAAIVVANALLGAYQESRAEQSLDAMKQMAAPLAKVVRGGRVRCVKAESLVPGDLIVLEAGDRIPADARISTCNQFEVEEASLTGETLPAPKNCHQLELHHTVPGDRKNMVFMGTTVTRGRARAVVVATGMGTELGKIAQLLQGHKPEPTPLQRRLEELSKTIALACLTIAGIVFAIGVLRGQRALPMIRSAATIAVAAIPEGLSAIVVVALALGVRRMAKENILVRNMASIETLGGATVICSDKTGTLTKNEMTVRKIFTAGRRWRVSGEGYSVQGGFFLNGSNTEPAVDGALMQTLLAGALCNNAKLRENSRERLPGTDAGKGWFIDGDPTEGALLVAAAKAGLWEDQLALSYIRKQELPFESERRMMSVICSGHDKAETLYCKGAPDSIMELCTHYLAGGKVLPLTGDVRRELQAAVVQMANEALRVLAAAYRKLDSDEAEEPLERELIFCGLVGMIDPPRPEVPPAIARCKQAGVQVVMITGDHPNTARAIARELGLLEQNGRVLTGRELNQMSDRQLTEAVETVRVYARTAPQHKLRIIRALKQKGFIVAMTGDGANDAPAIKAANIGIAMGLTGADVTKEAACLTLADDNFATIVKAMQEGRSIYANIRKAIRYGLATNFGEVVLMFFATLLALPLPLLPIQLLWINLIGDGLPVIALVNDPPGQGIMQQPPRGAKESVFYGGLGPKIISRGLIIGGSALALYAWKLFTGASLRLARTFVLAQIVISQFIHIFDCRTEEQAGKVGMFSNWPLIGSVAVSIAMTVAVIYLPPLQRIFCTSGLSAADWLLVGAASAGTAALDAAAGRVMSKTAY</sequence>
<reference evidence="16 17" key="1">
    <citation type="submission" date="2016-10" db="EMBL/GenBank/DDBJ databases">
        <authorList>
            <person name="de Groot N.N."/>
        </authorList>
    </citation>
    <scope>NUCLEOTIDE SEQUENCE [LARGE SCALE GENOMIC DNA]</scope>
    <source>
        <strain evidence="16 17">DSM 1736</strain>
    </source>
</reference>
<dbReference type="OrthoDB" id="9760802at2"/>
<dbReference type="InterPro" id="IPR023299">
    <property type="entry name" value="ATPase_P-typ_cyto_dom_N"/>
</dbReference>
<dbReference type="RefSeq" id="WP_092069995.1">
    <property type="nucleotide sequence ID" value="NZ_FNHB01000002.1"/>
</dbReference>
<feature type="transmembrane region" description="Helical" evidence="14">
    <location>
        <begin position="931"/>
        <end position="949"/>
    </location>
</feature>
<dbReference type="SFLD" id="SFLDG00002">
    <property type="entry name" value="C1.7:_P-type_atpase_like"/>
    <property type="match status" value="1"/>
</dbReference>
<dbReference type="InterPro" id="IPR018303">
    <property type="entry name" value="ATPase_P-typ_P_site"/>
</dbReference>
<gene>
    <name evidence="16" type="ORF">SAMN04488502_10212</name>
</gene>
<dbReference type="Pfam" id="PF00689">
    <property type="entry name" value="Cation_ATPase_C"/>
    <property type="match status" value="1"/>
</dbReference>
<dbReference type="PRINTS" id="PR00119">
    <property type="entry name" value="CATATPASE"/>
</dbReference>
<dbReference type="Gene3D" id="2.70.150.10">
    <property type="entry name" value="Calcium-transporting ATPase, cytoplasmic transduction domain A"/>
    <property type="match status" value="1"/>
</dbReference>
<keyword evidence="5" id="KW-0106">Calcium</keyword>
<dbReference type="InterPro" id="IPR008250">
    <property type="entry name" value="ATPase_P-typ_transduc_dom_A_sf"/>
</dbReference>
<dbReference type="SUPFAM" id="SSF81660">
    <property type="entry name" value="Metal cation-transporting ATPase, ATP-binding domain N"/>
    <property type="match status" value="2"/>
</dbReference>
<dbReference type="Proteomes" id="UP000214880">
    <property type="component" value="Unassembled WGS sequence"/>
</dbReference>
<dbReference type="FunFam" id="2.70.150.10:FF:000016">
    <property type="entry name" value="Calcium-transporting P-type ATPase putative"/>
    <property type="match status" value="1"/>
</dbReference>
<keyword evidence="5" id="KW-0406">Ion transport</keyword>
<evidence type="ECO:0000259" key="15">
    <source>
        <dbReference type="SMART" id="SM00831"/>
    </source>
</evidence>
<dbReference type="GO" id="GO:0140352">
    <property type="term" value="P:export from cell"/>
    <property type="evidence" value="ECO:0007669"/>
    <property type="project" value="UniProtKB-ARBA"/>
</dbReference>
<dbReference type="Gene3D" id="3.40.1110.10">
    <property type="entry name" value="Calcium-transporting ATPase, cytoplasmic domain N"/>
    <property type="match status" value="2"/>
</dbReference>
<keyword evidence="8" id="KW-0547">Nucleotide-binding</keyword>
<feature type="transmembrane region" description="Helical" evidence="14">
    <location>
        <begin position="197"/>
        <end position="214"/>
    </location>
</feature>
<dbReference type="InterPro" id="IPR059000">
    <property type="entry name" value="ATPase_P-type_domA"/>
</dbReference>
<dbReference type="PRINTS" id="PR00121">
    <property type="entry name" value="NAKATPASE"/>
</dbReference>
<keyword evidence="6 14" id="KW-0812">Transmembrane</keyword>
<dbReference type="SMART" id="SM00831">
    <property type="entry name" value="Cation_ATPase_N"/>
    <property type="match status" value="1"/>
</dbReference>